<dbReference type="InterPro" id="IPR035979">
    <property type="entry name" value="RBD_domain_sf"/>
</dbReference>
<dbReference type="GO" id="GO:0003729">
    <property type="term" value="F:mRNA binding"/>
    <property type="evidence" value="ECO:0007669"/>
    <property type="project" value="TreeGrafter"/>
</dbReference>
<dbReference type="OrthoDB" id="346839at2759"/>
<gene>
    <name evidence="3" type="ORF">TRICI_006873</name>
</gene>
<dbReference type="PANTHER" id="PTHR19965:SF35">
    <property type="entry name" value="RNA ANNEALING PROTEIN YRA1"/>
    <property type="match status" value="1"/>
</dbReference>
<sequence length="145" mass="15429">MPEPSLSEPWGLGTKGQSTGIVSVTFKRPGDAAKAVNRFNGTAIDEGARTMKVSLRTNQERQQSSILLTQCYTVPFDGLPTLNPANNKPPSAPPAPAPSAKSVATKAKATKASKPKSKKSARRPKKSVEELDAEMADYFQNSSNA</sequence>
<protein>
    <recommendedName>
        <fullName evidence="5">Chromatin target of PRMT1 protein C-terminal domain-containing protein</fullName>
    </recommendedName>
</protein>
<dbReference type="VEuPathDB" id="FungiDB:TRICI_006873"/>
<dbReference type="InterPro" id="IPR051229">
    <property type="entry name" value="ALYREF_mRNA_export"/>
</dbReference>
<organism evidence="3 4">
    <name type="scientific">Trichomonascus ciferrii</name>
    <dbReference type="NCBI Taxonomy" id="44093"/>
    <lineage>
        <taxon>Eukaryota</taxon>
        <taxon>Fungi</taxon>
        <taxon>Dikarya</taxon>
        <taxon>Ascomycota</taxon>
        <taxon>Saccharomycotina</taxon>
        <taxon>Dipodascomycetes</taxon>
        <taxon>Dipodascales</taxon>
        <taxon>Trichomonascaceae</taxon>
        <taxon>Trichomonascus</taxon>
        <taxon>Trichomonascus ciferrii complex</taxon>
    </lineage>
</organism>
<dbReference type="PANTHER" id="PTHR19965">
    <property type="entry name" value="RNA AND EXPORT FACTOR BINDING PROTEIN"/>
    <property type="match status" value="1"/>
</dbReference>
<dbReference type="GO" id="GO:0005634">
    <property type="term" value="C:nucleus"/>
    <property type="evidence" value="ECO:0007669"/>
    <property type="project" value="TreeGrafter"/>
</dbReference>
<dbReference type="Gene3D" id="3.30.70.330">
    <property type="match status" value="1"/>
</dbReference>
<evidence type="ECO:0000256" key="2">
    <source>
        <dbReference type="SAM" id="MobiDB-lite"/>
    </source>
</evidence>
<accession>A0A642UC47</accession>
<dbReference type="AlphaFoldDB" id="A0A642UC47"/>
<dbReference type="InterPro" id="IPR012677">
    <property type="entry name" value="Nucleotide-bd_a/b_plait_sf"/>
</dbReference>
<dbReference type="Proteomes" id="UP000761534">
    <property type="component" value="Unassembled WGS sequence"/>
</dbReference>
<feature type="compositionally biased region" description="Basic residues" evidence="2">
    <location>
        <begin position="108"/>
        <end position="125"/>
    </location>
</feature>
<keyword evidence="1" id="KW-0694">RNA-binding</keyword>
<evidence type="ECO:0000256" key="1">
    <source>
        <dbReference type="ARBA" id="ARBA00022884"/>
    </source>
</evidence>
<evidence type="ECO:0000313" key="3">
    <source>
        <dbReference type="EMBL" id="KAA8896530.1"/>
    </source>
</evidence>
<evidence type="ECO:0008006" key="5">
    <source>
        <dbReference type="Google" id="ProtNLM"/>
    </source>
</evidence>
<proteinExistence type="predicted"/>
<name>A0A642UC47_9ASCO</name>
<feature type="compositionally biased region" description="Low complexity" evidence="2">
    <location>
        <begin position="98"/>
        <end position="107"/>
    </location>
</feature>
<comment type="caution">
    <text evidence="3">The sequence shown here is derived from an EMBL/GenBank/DDBJ whole genome shotgun (WGS) entry which is preliminary data.</text>
</comment>
<evidence type="ECO:0000313" key="4">
    <source>
        <dbReference type="Proteomes" id="UP000761534"/>
    </source>
</evidence>
<feature type="region of interest" description="Disordered" evidence="2">
    <location>
        <begin position="78"/>
        <end position="145"/>
    </location>
</feature>
<keyword evidence="4" id="KW-1185">Reference proteome</keyword>
<reference evidence="3" key="1">
    <citation type="journal article" date="2019" name="G3 (Bethesda)">
        <title>Genome Assemblies of Two Rare Opportunistic Yeast Pathogens: Diutina rugosa (syn. Candida rugosa) and Trichomonascus ciferrii (syn. Candida ciferrii).</title>
        <authorList>
            <person name="Mixao V."/>
            <person name="Saus E."/>
            <person name="Hansen A.P."/>
            <person name="Lass-Florl C."/>
            <person name="Gabaldon T."/>
        </authorList>
    </citation>
    <scope>NUCLEOTIDE SEQUENCE</scope>
    <source>
        <strain evidence="3">CBS 4856</strain>
    </source>
</reference>
<dbReference type="SUPFAM" id="SSF54928">
    <property type="entry name" value="RNA-binding domain, RBD"/>
    <property type="match status" value="1"/>
</dbReference>
<dbReference type="EMBL" id="SWFS01000578">
    <property type="protein sequence ID" value="KAA8896530.1"/>
    <property type="molecule type" value="Genomic_DNA"/>
</dbReference>